<evidence type="ECO:0000256" key="11">
    <source>
        <dbReference type="ARBA" id="ARBA00023146"/>
    </source>
</evidence>
<feature type="domain" description="Cysteinyl-tRNA synthetase class Ia DALR" evidence="15">
    <location>
        <begin position="354"/>
        <end position="417"/>
    </location>
</feature>
<evidence type="ECO:0000259" key="15">
    <source>
        <dbReference type="SMART" id="SM00840"/>
    </source>
</evidence>
<dbReference type="Pfam" id="PF01406">
    <property type="entry name" value="tRNA-synt_1e"/>
    <property type="match status" value="1"/>
</dbReference>
<dbReference type="FunFam" id="3.40.50.620:FF:000068">
    <property type="entry name" value="Cysteine--tRNA ligase"/>
    <property type="match status" value="1"/>
</dbReference>
<feature type="short sequence motif" description="'HIGH' region" evidence="13">
    <location>
        <begin position="31"/>
        <end position="41"/>
    </location>
</feature>
<keyword evidence="7 13" id="KW-0547">Nucleotide-binding</keyword>
<dbReference type="EMBL" id="CP001686">
    <property type="protein sequence ID" value="ACV05452.1"/>
    <property type="molecule type" value="Genomic_DNA"/>
</dbReference>
<name>C7NK65_KYTSD</name>
<comment type="cofactor">
    <cofactor evidence="13">
        <name>Zn(2+)</name>
        <dbReference type="ChEBI" id="CHEBI:29105"/>
    </cofactor>
    <text evidence="13">Binds 1 zinc ion per subunit.</text>
</comment>
<dbReference type="GO" id="GO:0005524">
    <property type="term" value="F:ATP binding"/>
    <property type="evidence" value="ECO:0007669"/>
    <property type="project" value="UniProtKB-UniRule"/>
</dbReference>
<dbReference type="Gene3D" id="3.40.50.620">
    <property type="entry name" value="HUPs"/>
    <property type="match status" value="1"/>
</dbReference>
<accession>C7NK65</accession>
<feature type="binding site" evidence="13">
    <location>
        <position position="215"/>
    </location>
    <ligand>
        <name>Zn(2+)</name>
        <dbReference type="ChEBI" id="CHEBI:29105"/>
    </ligand>
</feature>
<sequence>MTLRLHDSATREVRDFVPRVPGRASIYICGLTTQTSPHIGHLRFAVAFDVLRRWMERGHGLEVTLVRNVTDIDDKILAKSAEHSVAWNEWSQRYERETSAALETIGVRPPSYEPRATGHVPDMIELMERLIERGHAYPADDGSGDVYFDVRSWPAYGELTRQSIDDMTPATDADPRGKRDPRDFALWKGAKADEPHTATWPTPWGRGRPGWHLECSAMAWRWLGEEFDIHGGGNDLRFPHHENEQAQSRAAGFGFTNFWLHNGMLTTGGEKMSKSIGNTLTVQELTKIYRPLAVRWLLATVHYRSALEYTPTSLDEATAQVERVEGFLRRALEAAATTPDALRAEAADVALPPAFSEAMDDDVNVSAALAVVFEHVRRGNAALASGADHEGVRQTAVAVAGMLDVLGLDPLAPQWDGGAEGDAAALQALDGLVSERLAARAAAKKEKDFATADAIRDALAALGITVADGPAGVTWELATPTPAGDRPTDDSTGPTTTQED</sequence>
<dbReference type="SMART" id="SM00840">
    <property type="entry name" value="DALR_2"/>
    <property type="match status" value="1"/>
</dbReference>
<gene>
    <name evidence="13" type="primary">cysS</name>
    <name evidence="16" type="ordered locus">Ksed_03760</name>
</gene>
<proteinExistence type="inferred from homology"/>
<dbReference type="HOGENOM" id="CLU_013528_0_1_11"/>
<comment type="subunit">
    <text evidence="3 13">Monomer.</text>
</comment>
<evidence type="ECO:0000256" key="8">
    <source>
        <dbReference type="ARBA" id="ARBA00022833"/>
    </source>
</evidence>
<feature type="binding site" evidence="13">
    <location>
        <position position="244"/>
    </location>
    <ligand>
        <name>Zn(2+)</name>
        <dbReference type="ChEBI" id="CHEBI:29105"/>
    </ligand>
</feature>
<keyword evidence="4 13" id="KW-0963">Cytoplasm</keyword>
<dbReference type="eggNOG" id="COG0215">
    <property type="taxonomic scope" value="Bacteria"/>
</dbReference>
<dbReference type="PANTHER" id="PTHR10890">
    <property type="entry name" value="CYSTEINYL-TRNA SYNTHETASE"/>
    <property type="match status" value="1"/>
</dbReference>
<keyword evidence="6 13" id="KW-0479">Metal-binding</keyword>
<dbReference type="InterPro" id="IPR056411">
    <property type="entry name" value="CysS_C"/>
</dbReference>
<evidence type="ECO:0000313" key="16">
    <source>
        <dbReference type="EMBL" id="ACV05452.1"/>
    </source>
</evidence>
<evidence type="ECO:0000313" key="17">
    <source>
        <dbReference type="Proteomes" id="UP000006666"/>
    </source>
</evidence>
<dbReference type="SUPFAM" id="SSF47323">
    <property type="entry name" value="Anticodon-binding domain of a subclass of class I aminoacyl-tRNA synthetases"/>
    <property type="match status" value="1"/>
</dbReference>
<dbReference type="InterPro" id="IPR015803">
    <property type="entry name" value="Cys-tRNA-ligase"/>
</dbReference>
<keyword evidence="10 13" id="KW-0648">Protein biosynthesis</keyword>
<evidence type="ECO:0000256" key="14">
    <source>
        <dbReference type="SAM" id="MobiDB-lite"/>
    </source>
</evidence>
<dbReference type="PANTHER" id="PTHR10890:SF30">
    <property type="entry name" value="CYSTEINE--TRNA LIGASE"/>
    <property type="match status" value="1"/>
</dbReference>
<evidence type="ECO:0000256" key="4">
    <source>
        <dbReference type="ARBA" id="ARBA00022490"/>
    </source>
</evidence>
<reference evidence="16 17" key="1">
    <citation type="journal article" date="2009" name="Stand. Genomic Sci.">
        <title>Complete genome sequence of Kytococcus sedentarius type strain (541).</title>
        <authorList>
            <person name="Sims D."/>
            <person name="Brettin T."/>
            <person name="Detter J.C."/>
            <person name="Han C."/>
            <person name="Lapidus A."/>
            <person name="Copeland A."/>
            <person name="Glavina Del Rio T."/>
            <person name="Nolan M."/>
            <person name="Chen F."/>
            <person name="Lucas S."/>
            <person name="Tice H."/>
            <person name="Cheng J.F."/>
            <person name="Bruce D."/>
            <person name="Goodwin L."/>
            <person name="Pitluck S."/>
            <person name="Ovchinnikova G."/>
            <person name="Pati A."/>
            <person name="Ivanova N."/>
            <person name="Mavrommatis K."/>
            <person name="Chen A."/>
            <person name="Palaniappan K."/>
            <person name="D'haeseleer P."/>
            <person name="Chain P."/>
            <person name="Bristow J."/>
            <person name="Eisen J.A."/>
            <person name="Markowitz V."/>
            <person name="Hugenholtz P."/>
            <person name="Schneider S."/>
            <person name="Goker M."/>
            <person name="Pukall R."/>
            <person name="Kyrpides N.C."/>
            <person name="Klenk H.P."/>
        </authorList>
    </citation>
    <scope>NUCLEOTIDE SEQUENCE [LARGE SCALE GENOMIC DNA]</scope>
    <source>
        <strain evidence="17">ATCC 14392 / DSM 20547 / JCM 11482 / CCUG 33030 / NBRC 15357 / NCTC 11040 / CCM 314 / 541</strain>
    </source>
</reference>
<dbReference type="Gene3D" id="1.20.120.1910">
    <property type="entry name" value="Cysteine-tRNA ligase, C-terminal anti-codon recognition domain"/>
    <property type="match status" value="1"/>
</dbReference>
<keyword evidence="17" id="KW-1185">Reference proteome</keyword>
<evidence type="ECO:0000256" key="10">
    <source>
        <dbReference type="ARBA" id="ARBA00022917"/>
    </source>
</evidence>
<dbReference type="STRING" id="478801.Ksed_03760"/>
<keyword evidence="8 13" id="KW-0862">Zinc</keyword>
<feature type="binding site" evidence="13">
    <location>
        <position position="29"/>
    </location>
    <ligand>
        <name>Zn(2+)</name>
        <dbReference type="ChEBI" id="CHEBI:29105"/>
    </ligand>
</feature>
<evidence type="ECO:0000256" key="6">
    <source>
        <dbReference type="ARBA" id="ARBA00022723"/>
    </source>
</evidence>
<dbReference type="SUPFAM" id="SSF52374">
    <property type="entry name" value="Nucleotidylyl transferase"/>
    <property type="match status" value="1"/>
</dbReference>
<dbReference type="KEGG" id="kse:Ksed_03760"/>
<feature type="region of interest" description="Disordered" evidence="14">
    <location>
        <begin position="475"/>
        <end position="500"/>
    </location>
</feature>
<feature type="binding site" evidence="13">
    <location>
        <position position="240"/>
    </location>
    <ligand>
        <name>Zn(2+)</name>
        <dbReference type="ChEBI" id="CHEBI:29105"/>
    </ligand>
</feature>
<evidence type="ECO:0000256" key="5">
    <source>
        <dbReference type="ARBA" id="ARBA00022598"/>
    </source>
</evidence>
<dbReference type="InterPro" id="IPR024909">
    <property type="entry name" value="Cys-tRNA/MSH_ligase"/>
</dbReference>
<feature type="short sequence motif" description="'KMSKS' region" evidence="13">
    <location>
        <begin position="271"/>
        <end position="275"/>
    </location>
</feature>
<evidence type="ECO:0000256" key="9">
    <source>
        <dbReference type="ARBA" id="ARBA00022840"/>
    </source>
</evidence>
<feature type="compositionally biased region" description="Polar residues" evidence="14">
    <location>
        <begin position="490"/>
        <end position="500"/>
    </location>
</feature>
<evidence type="ECO:0000256" key="12">
    <source>
        <dbReference type="ARBA" id="ARBA00047398"/>
    </source>
</evidence>
<dbReference type="AlphaFoldDB" id="C7NK65"/>
<dbReference type="InterPro" id="IPR014729">
    <property type="entry name" value="Rossmann-like_a/b/a_fold"/>
</dbReference>
<dbReference type="Pfam" id="PF09190">
    <property type="entry name" value="DALR_2"/>
    <property type="match status" value="1"/>
</dbReference>
<dbReference type="Pfam" id="PF23493">
    <property type="entry name" value="CysS_C"/>
    <property type="match status" value="1"/>
</dbReference>
<evidence type="ECO:0000256" key="7">
    <source>
        <dbReference type="ARBA" id="ARBA00022741"/>
    </source>
</evidence>
<dbReference type="GO" id="GO:0008270">
    <property type="term" value="F:zinc ion binding"/>
    <property type="evidence" value="ECO:0007669"/>
    <property type="project" value="UniProtKB-UniRule"/>
</dbReference>
<evidence type="ECO:0000256" key="13">
    <source>
        <dbReference type="HAMAP-Rule" id="MF_00041"/>
    </source>
</evidence>
<organism evidence="16 17">
    <name type="scientific">Kytococcus sedentarius (strain ATCC 14392 / DSM 20547 / JCM 11482 / CCUG 33030 / NBRC 15357 / NCTC 11040 / CCM 314 / 541)</name>
    <name type="common">Micrococcus sedentarius</name>
    <dbReference type="NCBI Taxonomy" id="478801"/>
    <lineage>
        <taxon>Bacteria</taxon>
        <taxon>Bacillati</taxon>
        <taxon>Actinomycetota</taxon>
        <taxon>Actinomycetes</taxon>
        <taxon>Micrococcales</taxon>
        <taxon>Kytococcaceae</taxon>
        <taxon>Kytococcus</taxon>
    </lineage>
</organism>
<dbReference type="NCBIfam" id="TIGR00435">
    <property type="entry name" value="cysS"/>
    <property type="match status" value="1"/>
</dbReference>
<comment type="similarity">
    <text evidence="2 13">Belongs to the class-I aminoacyl-tRNA synthetase family.</text>
</comment>
<keyword evidence="9 13" id="KW-0067">ATP-binding</keyword>
<comment type="subcellular location">
    <subcellularLocation>
        <location evidence="1 13">Cytoplasm</location>
    </subcellularLocation>
</comment>
<dbReference type="HAMAP" id="MF_00041">
    <property type="entry name" value="Cys_tRNA_synth"/>
    <property type="match status" value="1"/>
</dbReference>
<dbReference type="InterPro" id="IPR032678">
    <property type="entry name" value="tRNA-synt_1_cat_dom"/>
</dbReference>
<protein>
    <recommendedName>
        <fullName evidence="13">Cysteine--tRNA ligase</fullName>
        <ecNumber evidence="13">6.1.1.16</ecNumber>
    </recommendedName>
    <alternativeName>
        <fullName evidence="13">Cysteinyl-tRNA synthetase</fullName>
        <shortName evidence="13">CysRS</shortName>
    </alternativeName>
</protein>
<comment type="catalytic activity">
    <reaction evidence="12 13">
        <text>tRNA(Cys) + L-cysteine + ATP = L-cysteinyl-tRNA(Cys) + AMP + diphosphate</text>
        <dbReference type="Rhea" id="RHEA:17773"/>
        <dbReference type="Rhea" id="RHEA-COMP:9661"/>
        <dbReference type="Rhea" id="RHEA-COMP:9679"/>
        <dbReference type="ChEBI" id="CHEBI:30616"/>
        <dbReference type="ChEBI" id="CHEBI:33019"/>
        <dbReference type="ChEBI" id="CHEBI:35235"/>
        <dbReference type="ChEBI" id="CHEBI:78442"/>
        <dbReference type="ChEBI" id="CHEBI:78517"/>
        <dbReference type="ChEBI" id="CHEBI:456215"/>
        <dbReference type="EC" id="6.1.1.16"/>
    </reaction>
</comment>
<evidence type="ECO:0000256" key="1">
    <source>
        <dbReference type="ARBA" id="ARBA00004496"/>
    </source>
</evidence>
<dbReference type="PRINTS" id="PR00983">
    <property type="entry name" value="TRNASYNTHCYS"/>
</dbReference>
<keyword evidence="5 13" id="KW-0436">Ligase</keyword>
<feature type="binding site" evidence="13">
    <location>
        <position position="274"/>
    </location>
    <ligand>
        <name>ATP</name>
        <dbReference type="ChEBI" id="CHEBI:30616"/>
    </ligand>
</feature>
<keyword evidence="11 13" id="KW-0030">Aminoacyl-tRNA synthetase</keyword>
<dbReference type="CDD" id="cd00672">
    <property type="entry name" value="CysRS_core"/>
    <property type="match status" value="1"/>
</dbReference>
<dbReference type="InterPro" id="IPR009080">
    <property type="entry name" value="tRNAsynth_Ia_anticodon-bd"/>
</dbReference>
<dbReference type="GO" id="GO:0006423">
    <property type="term" value="P:cysteinyl-tRNA aminoacylation"/>
    <property type="evidence" value="ECO:0007669"/>
    <property type="project" value="UniProtKB-UniRule"/>
</dbReference>
<evidence type="ECO:0000256" key="3">
    <source>
        <dbReference type="ARBA" id="ARBA00011245"/>
    </source>
</evidence>
<evidence type="ECO:0000256" key="2">
    <source>
        <dbReference type="ARBA" id="ARBA00005594"/>
    </source>
</evidence>
<dbReference type="Proteomes" id="UP000006666">
    <property type="component" value="Chromosome"/>
</dbReference>
<dbReference type="GO" id="GO:0004817">
    <property type="term" value="F:cysteine-tRNA ligase activity"/>
    <property type="evidence" value="ECO:0007669"/>
    <property type="project" value="UniProtKB-UniRule"/>
</dbReference>
<dbReference type="GO" id="GO:0005829">
    <property type="term" value="C:cytosol"/>
    <property type="evidence" value="ECO:0007669"/>
    <property type="project" value="TreeGrafter"/>
</dbReference>
<dbReference type="InterPro" id="IPR015273">
    <property type="entry name" value="Cys-tRNA-synt_Ia_DALR"/>
</dbReference>
<dbReference type="RefSeq" id="WP_012801870.1">
    <property type="nucleotide sequence ID" value="NC_013169.1"/>
</dbReference>
<dbReference type="EC" id="6.1.1.16" evidence="13"/>